<sequence>MPLNYNIPGSGSNRVGSGRAIKYDLASMSGLHQKGLILNRDL</sequence>
<dbReference type="AlphaFoldDB" id="D1QNH9"/>
<dbReference type="HOGENOM" id="CLU_3255877_0_0_10"/>
<protein>
    <submittedName>
        <fullName evidence="1">Uncharacterized protein</fullName>
    </submittedName>
</protein>
<organism evidence="1 2">
    <name type="scientific">Segatella oris F0302</name>
    <dbReference type="NCBI Taxonomy" id="649760"/>
    <lineage>
        <taxon>Bacteria</taxon>
        <taxon>Pseudomonadati</taxon>
        <taxon>Bacteroidota</taxon>
        <taxon>Bacteroidia</taxon>
        <taxon>Bacteroidales</taxon>
        <taxon>Prevotellaceae</taxon>
        <taxon>Segatella</taxon>
    </lineage>
</organism>
<evidence type="ECO:0000313" key="2">
    <source>
        <dbReference type="Proteomes" id="UP000004079"/>
    </source>
</evidence>
<evidence type="ECO:0000313" key="1">
    <source>
        <dbReference type="EMBL" id="EFB33236.1"/>
    </source>
</evidence>
<gene>
    <name evidence="1" type="ORF">HMPREF0971_00515</name>
</gene>
<name>D1QNH9_9BACT</name>
<dbReference type="EMBL" id="ACUZ02000004">
    <property type="protein sequence ID" value="EFB33236.1"/>
    <property type="molecule type" value="Genomic_DNA"/>
</dbReference>
<reference evidence="1 2" key="1">
    <citation type="submission" date="2009-11" db="EMBL/GenBank/DDBJ databases">
        <authorList>
            <person name="Weinstock G."/>
            <person name="Sodergren E."/>
            <person name="Clifton S."/>
            <person name="Fulton L."/>
            <person name="Fulton B."/>
            <person name="Courtney L."/>
            <person name="Fronick C."/>
            <person name="Harrison M."/>
            <person name="Strong C."/>
            <person name="Farmer C."/>
            <person name="Delahaunty K."/>
            <person name="Markovic C."/>
            <person name="Hall O."/>
            <person name="Minx P."/>
            <person name="Tomlinson C."/>
            <person name="Mitreva M."/>
            <person name="Nelson J."/>
            <person name="Hou S."/>
            <person name="Wollam A."/>
            <person name="Pepin K.H."/>
            <person name="Johnson M."/>
            <person name="Bhonagiri V."/>
            <person name="Nash W.E."/>
            <person name="Warren W."/>
            <person name="Chinwalla A."/>
            <person name="Mardis E.R."/>
            <person name="Wilson R.K."/>
        </authorList>
    </citation>
    <scope>NUCLEOTIDE SEQUENCE [LARGE SCALE GENOMIC DNA]</scope>
    <source>
        <strain evidence="1 2">F0302</strain>
    </source>
</reference>
<dbReference type="Proteomes" id="UP000004079">
    <property type="component" value="Unassembled WGS sequence"/>
</dbReference>
<dbReference type="STRING" id="649760.HMPREF0971_00515"/>
<accession>D1QNH9</accession>
<proteinExistence type="predicted"/>
<comment type="caution">
    <text evidence="1">The sequence shown here is derived from an EMBL/GenBank/DDBJ whole genome shotgun (WGS) entry which is preliminary data.</text>
</comment>